<dbReference type="RefSeq" id="WP_200338444.1">
    <property type="nucleotide sequence ID" value="NZ_NRRL01000001.1"/>
</dbReference>
<sequence length="192" mass="21097">MTQNPGPLVINVLAGPGAGKSTLASMIFAALKQAGTGWTVELAAEFAKDLVWEGRGQALQNQLYVLGEQYQRIHRVAGQAHIVVTDSPVLFSAIYKPAEFPDAVTELALWAHYRFPSLNVFVERPGAPYEAVGRVQTEAQAIEVDRKIESFIEAHQIAPVFRARPEMADAQKIADKAVSWVSNQYRGPRRVA</sequence>
<accession>A0ABS1D7Q3</accession>
<name>A0ABS1D7Q3_9PROT</name>
<protein>
    <recommendedName>
        <fullName evidence="1">NadR/Ttd14 AAA domain-containing protein</fullName>
    </recommendedName>
</protein>
<proteinExistence type="predicted"/>
<dbReference type="SUPFAM" id="SSF52540">
    <property type="entry name" value="P-loop containing nucleoside triphosphate hydrolases"/>
    <property type="match status" value="1"/>
</dbReference>
<comment type="caution">
    <text evidence="2">The sequence shown here is derived from an EMBL/GenBank/DDBJ whole genome shotgun (WGS) entry which is preliminary data.</text>
</comment>
<reference evidence="2 3" key="1">
    <citation type="journal article" date="2020" name="Microorganisms">
        <title>Osmotic Adaptation and Compatible Solute Biosynthesis of Phototrophic Bacteria as Revealed from Genome Analyses.</title>
        <authorList>
            <person name="Imhoff J.F."/>
            <person name="Rahn T."/>
            <person name="Kunzel S."/>
            <person name="Keller A."/>
            <person name="Neulinger S.C."/>
        </authorList>
    </citation>
    <scope>NUCLEOTIDE SEQUENCE [LARGE SCALE GENOMIC DNA]</scope>
    <source>
        <strain evidence="2 3">DSM 9895</strain>
    </source>
</reference>
<dbReference type="Proteomes" id="UP001296873">
    <property type="component" value="Unassembled WGS sequence"/>
</dbReference>
<dbReference type="Pfam" id="PF13521">
    <property type="entry name" value="AAA_28"/>
    <property type="match status" value="1"/>
</dbReference>
<feature type="domain" description="NadR/Ttd14 AAA" evidence="1">
    <location>
        <begin position="15"/>
        <end position="158"/>
    </location>
</feature>
<dbReference type="InterPro" id="IPR038727">
    <property type="entry name" value="NadR/Ttd14_AAA_dom"/>
</dbReference>
<evidence type="ECO:0000259" key="1">
    <source>
        <dbReference type="Pfam" id="PF13521"/>
    </source>
</evidence>
<evidence type="ECO:0000313" key="3">
    <source>
        <dbReference type="Proteomes" id="UP001296873"/>
    </source>
</evidence>
<dbReference type="Gene3D" id="3.40.50.300">
    <property type="entry name" value="P-loop containing nucleotide triphosphate hydrolases"/>
    <property type="match status" value="1"/>
</dbReference>
<organism evidence="2 3">
    <name type="scientific">Rhodovibrio sodomensis</name>
    <dbReference type="NCBI Taxonomy" id="1088"/>
    <lineage>
        <taxon>Bacteria</taxon>
        <taxon>Pseudomonadati</taxon>
        <taxon>Pseudomonadota</taxon>
        <taxon>Alphaproteobacteria</taxon>
        <taxon>Rhodospirillales</taxon>
        <taxon>Rhodovibrionaceae</taxon>
        <taxon>Rhodovibrio</taxon>
    </lineage>
</organism>
<dbReference type="InterPro" id="IPR027417">
    <property type="entry name" value="P-loop_NTPase"/>
</dbReference>
<gene>
    <name evidence="2" type="ORF">CKO28_00135</name>
</gene>
<evidence type="ECO:0000313" key="2">
    <source>
        <dbReference type="EMBL" id="MBK1666447.1"/>
    </source>
</evidence>
<dbReference type="EMBL" id="NRRL01000001">
    <property type="protein sequence ID" value="MBK1666447.1"/>
    <property type="molecule type" value="Genomic_DNA"/>
</dbReference>
<keyword evidence="3" id="KW-1185">Reference proteome</keyword>